<dbReference type="AlphaFoldDB" id="A0A812CF57"/>
<dbReference type="InterPro" id="IPR003005">
    <property type="entry name" value="Amphiphysin"/>
</dbReference>
<keyword evidence="4" id="KW-0963">Cytoplasm</keyword>
<dbReference type="PROSITE" id="PS51021">
    <property type="entry name" value="BAR"/>
    <property type="match status" value="1"/>
</dbReference>
<dbReference type="PRINTS" id="PR01251">
    <property type="entry name" value="AMPHIPHYSIN"/>
</dbReference>
<comment type="caution">
    <text evidence="13">The sequence shown here is derived from an EMBL/GenBank/DDBJ whole genome shotgun (WGS) entry which is preliminary data.</text>
</comment>
<dbReference type="CDD" id="cd11790">
    <property type="entry name" value="SH3_Amphiphysin"/>
    <property type="match status" value="1"/>
</dbReference>
<feature type="transmembrane region" description="Helical" evidence="10">
    <location>
        <begin position="127"/>
        <end position="150"/>
    </location>
</feature>
<dbReference type="InterPro" id="IPR027267">
    <property type="entry name" value="AH/BAR_dom_sf"/>
</dbReference>
<evidence type="ECO:0000256" key="3">
    <source>
        <dbReference type="ARBA" id="ARBA00022443"/>
    </source>
</evidence>
<keyword evidence="5 8" id="KW-0175">Coiled coil</keyword>
<keyword evidence="3 7" id="KW-0728">SH3 domain</keyword>
<feature type="region of interest" description="Disordered" evidence="9">
    <location>
        <begin position="347"/>
        <end position="376"/>
    </location>
</feature>
<gene>
    <name evidence="13" type="ORF">SPHA_33059</name>
</gene>
<feature type="transmembrane region" description="Helical" evidence="10">
    <location>
        <begin position="19"/>
        <end position="37"/>
    </location>
</feature>
<reference evidence="13" key="1">
    <citation type="submission" date="2021-01" db="EMBL/GenBank/DDBJ databases">
        <authorList>
            <person name="Li R."/>
            <person name="Bekaert M."/>
        </authorList>
    </citation>
    <scope>NUCLEOTIDE SEQUENCE</scope>
    <source>
        <strain evidence="13">Farmed</strain>
    </source>
</reference>
<keyword evidence="14" id="KW-1185">Reference proteome</keyword>
<dbReference type="OrthoDB" id="446293at2759"/>
<feature type="domain" description="SH3" evidence="11">
    <location>
        <begin position="387"/>
        <end position="453"/>
    </location>
</feature>
<keyword evidence="10" id="KW-1133">Transmembrane helix</keyword>
<feature type="domain" description="BAR" evidence="12">
    <location>
        <begin position="121"/>
        <end position="337"/>
    </location>
</feature>
<evidence type="ECO:0000256" key="5">
    <source>
        <dbReference type="ARBA" id="ARBA00023054"/>
    </source>
</evidence>
<evidence type="ECO:0000256" key="6">
    <source>
        <dbReference type="ARBA" id="ARBA00023136"/>
    </source>
</evidence>
<evidence type="ECO:0000259" key="11">
    <source>
        <dbReference type="PROSITE" id="PS50002"/>
    </source>
</evidence>
<evidence type="ECO:0000313" key="13">
    <source>
        <dbReference type="EMBL" id="CAE1262127.1"/>
    </source>
</evidence>
<evidence type="ECO:0000313" key="14">
    <source>
        <dbReference type="Proteomes" id="UP000597762"/>
    </source>
</evidence>
<feature type="coiled-coil region" evidence="8">
    <location>
        <begin position="242"/>
        <end position="283"/>
    </location>
</feature>
<name>A0A812CF57_ACAPH</name>
<dbReference type="GO" id="GO:0005543">
    <property type="term" value="F:phospholipid binding"/>
    <property type="evidence" value="ECO:0007669"/>
    <property type="project" value="TreeGrafter"/>
</dbReference>
<evidence type="ECO:0000256" key="7">
    <source>
        <dbReference type="PROSITE-ProRule" id="PRU00192"/>
    </source>
</evidence>
<feature type="transmembrane region" description="Helical" evidence="10">
    <location>
        <begin position="95"/>
        <end position="121"/>
    </location>
</feature>
<dbReference type="PANTHER" id="PTHR46514">
    <property type="entry name" value="AMPHIPHYSIN"/>
    <property type="match status" value="1"/>
</dbReference>
<evidence type="ECO:0000259" key="12">
    <source>
        <dbReference type="PROSITE" id="PS51021"/>
    </source>
</evidence>
<dbReference type="FunFam" id="1.20.1270.60:FF:000013">
    <property type="entry name" value="Amphiphysin isoform 2"/>
    <property type="match status" value="1"/>
</dbReference>
<dbReference type="InterPro" id="IPR004148">
    <property type="entry name" value="BAR_dom"/>
</dbReference>
<dbReference type="Pfam" id="PF03114">
    <property type="entry name" value="BAR"/>
    <property type="match status" value="1"/>
</dbReference>
<comment type="subcellular location">
    <subcellularLocation>
        <location evidence="2">Cytoplasm</location>
    </subcellularLocation>
    <subcellularLocation>
        <location evidence="1">Endomembrane system</location>
    </subcellularLocation>
</comment>
<sequence length="453" mass="51730">MIVVAVIFHVHKYFSTSSFSPFVSLPVVLPVFFSLFVSPPQPFSPLFVSPPQPFSPVCFSPPSRSPRLFSFPSRFSPFVSPLPSRSPCLFLPSPAVLPCLFFPSPAVLPVCFSPVFSAHFLFPSPVFLLQFPTLLFFFSLFSLFPNLAILTKLHKDLRNYTQSVKALCHTNKVLCDTMVEVYEDEWTEQLTFKEKVASFEHLWDDYASSLNTRVQDPIQKQLNRFPDLRGKINKRGRKLVDLDNSRHVLENLTNQKKKDETKITKAQEDLTESQKVFDEINENLHIDLPEFYDDRIRFYSTIFQSLFAAESVFHSEMGQLLTHLIDVCEKLSTNHVALRKKRPIQENNHISFDSQEANQSSLVDSDENSPTNISFRKSESDVYENVAVSGQVQTTHPYTQGDTDELTFEAREIIYVIEPDNPEEMDEGWLMGIKQSDGAKGVFPENFTVKLSG</sequence>
<dbReference type="EMBL" id="CAHIKZ030001381">
    <property type="protein sequence ID" value="CAE1262127.1"/>
    <property type="molecule type" value="Genomic_DNA"/>
</dbReference>
<evidence type="ECO:0000256" key="10">
    <source>
        <dbReference type="SAM" id="Phobius"/>
    </source>
</evidence>
<evidence type="ECO:0000256" key="8">
    <source>
        <dbReference type="SAM" id="Coils"/>
    </source>
</evidence>
<dbReference type="GO" id="GO:0012505">
    <property type="term" value="C:endomembrane system"/>
    <property type="evidence" value="ECO:0007669"/>
    <property type="project" value="UniProtKB-SubCell"/>
</dbReference>
<dbReference type="PANTHER" id="PTHR46514:SF3">
    <property type="entry name" value="AMPHIPHYSIN"/>
    <property type="match status" value="1"/>
</dbReference>
<evidence type="ECO:0000256" key="2">
    <source>
        <dbReference type="ARBA" id="ARBA00004496"/>
    </source>
</evidence>
<dbReference type="Proteomes" id="UP000597762">
    <property type="component" value="Unassembled WGS sequence"/>
</dbReference>
<accession>A0A812CF57</accession>
<dbReference type="InterPro" id="IPR001452">
    <property type="entry name" value="SH3_domain"/>
</dbReference>
<dbReference type="InterPro" id="IPR036028">
    <property type="entry name" value="SH3-like_dom_sf"/>
</dbReference>
<dbReference type="Pfam" id="PF14604">
    <property type="entry name" value="SH3_9"/>
    <property type="match status" value="1"/>
</dbReference>
<dbReference type="SUPFAM" id="SSF103657">
    <property type="entry name" value="BAR/IMD domain-like"/>
    <property type="match status" value="1"/>
</dbReference>
<dbReference type="GO" id="GO:0005737">
    <property type="term" value="C:cytoplasm"/>
    <property type="evidence" value="ECO:0007669"/>
    <property type="project" value="UniProtKB-SubCell"/>
</dbReference>
<keyword evidence="10" id="KW-0812">Transmembrane</keyword>
<dbReference type="SMART" id="SM00721">
    <property type="entry name" value="BAR"/>
    <property type="match status" value="1"/>
</dbReference>
<protein>
    <submittedName>
        <fullName evidence="13">AMPH</fullName>
    </submittedName>
</protein>
<proteinExistence type="predicted"/>
<dbReference type="SUPFAM" id="SSF50044">
    <property type="entry name" value="SH3-domain"/>
    <property type="match status" value="1"/>
</dbReference>
<dbReference type="Gene3D" id="1.20.1270.60">
    <property type="entry name" value="Arfaptin homology (AH) domain/BAR domain"/>
    <property type="match status" value="1"/>
</dbReference>
<organism evidence="13 14">
    <name type="scientific">Acanthosepion pharaonis</name>
    <name type="common">Pharaoh cuttlefish</name>
    <name type="synonym">Sepia pharaonis</name>
    <dbReference type="NCBI Taxonomy" id="158019"/>
    <lineage>
        <taxon>Eukaryota</taxon>
        <taxon>Metazoa</taxon>
        <taxon>Spiralia</taxon>
        <taxon>Lophotrochozoa</taxon>
        <taxon>Mollusca</taxon>
        <taxon>Cephalopoda</taxon>
        <taxon>Coleoidea</taxon>
        <taxon>Decapodiformes</taxon>
        <taxon>Sepiida</taxon>
        <taxon>Sepiina</taxon>
        <taxon>Sepiidae</taxon>
        <taxon>Acanthosepion</taxon>
    </lineage>
</organism>
<dbReference type="Gene3D" id="2.30.30.40">
    <property type="entry name" value="SH3 Domains"/>
    <property type="match status" value="1"/>
</dbReference>
<keyword evidence="6 10" id="KW-0472">Membrane</keyword>
<evidence type="ECO:0000256" key="1">
    <source>
        <dbReference type="ARBA" id="ARBA00004308"/>
    </source>
</evidence>
<evidence type="ECO:0000256" key="9">
    <source>
        <dbReference type="SAM" id="MobiDB-lite"/>
    </source>
</evidence>
<feature type="compositionally biased region" description="Polar residues" evidence="9">
    <location>
        <begin position="347"/>
        <end position="375"/>
    </location>
</feature>
<evidence type="ECO:0000256" key="4">
    <source>
        <dbReference type="ARBA" id="ARBA00022490"/>
    </source>
</evidence>
<dbReference type="PROSITE" id="PS50002">
    <property type="entry name" value="SH3"/>
    <property type="match status" value="1"/>
</dbReference>
<dbReference type="GO" id="GO:0005886">
    <property type="term" value="C:plasma membrane"/>
    <property type="evidence" value="ECO:0007669"/>
    <property type="project" value="TreeGrafter"/>
</dbReference>
<dbReference type="SMART" id="SM00326">
    <property type="entry name" value="SH3"/>
    <property type="match status" value="1"/>
</dbReference>